<accession>A0A813PXR9</accession>
<feature type="transmembrane region" description="Helical" evidence="1">
    <location>
        <begin position="66"/>
        <end position="85"/>
    </location>
</feature>
<dbReference type="Proteomes" id="UP000663879">
    <property type="component" value="Unassembled WGS sequence"/>
</dbReference>
<organism evidence="2 3">
    <name type="scientific">Brachionus calyciflorus</name>
    <dbReference type="NCBI Taxonomy" id="104777"/>
    <lineage>
        <taxon>Eukaryota</taxon>
        <taxon>Metazoa</taxon>
        <taxon>Spiralia</taxon>
        <taxon>Gnathifera</taxon>
        <taxon>Rotifera</taxon>
        <taxon>Eurotatoria</taxon>
        <taxon>Monogononta</taxon>
        <taxon>Pseudotrocha</taxon>
        <taxon>Ploima</taxon>
        <taxon>Brachionidae</taxon>
        <taxon>Brachionus</taxon>
    </lineage>
</organism>
<evidence type="ECO:0000256" key="1">
    <source>
        <dbReference type="SAM" id="Phobius"/>
    </source>
</evidence>
<evidence type="ECO:0008006" key="4">
    <source>
        <dbReference type="Google" id="ProtNLM"/>
    </source>
</evidence>
<evidence type="ECO:0000313" key="2">
    <source>
        <dbReference type="EMBL" id="CAF0760703.1"/>
    </source>
</evidence>
<name>A0A813PXR9_9BILA</name>
<dbReference type="EMBL" id="CAJNOC010000430">
    <property type="protein sequence ID" value="CAF0760703.1"/>
    <property type="molecule type" value="Genomic_DNA"/>
</dbReference>
<feature type="transmembrane region" description="Helical" evidence="1">
    <location>
        <begin position="42"/>
        <end position="59"/>
    </location>
</feature>
<keyword evidence="1" id="KW-0812">Transmembrane</keyword>
<gene>
    <name evidence="2" type="ORF">OXX778_LOCUS4413</name>
</gene>
<dbReference type="InterPro" id="IPR026721">
    <property type="entry name" value="TMEM18"/>
</dbReference>
<keyword evidence="1" id="KW-1133">Transmembrane helix</keyword>
<proteinExistence type="predicted"/>
<keyword evidence="1" id="KW-0472">Membrane</keyword>
<keyword evidence="3" id="KW-1185">Reference proteome</keyword>
<sequence length="150" mass="17880">MEDLNLENLKLKPSSQEPFIFEVTKIDGVFSFLKTIDWSEKWLWPLILFHFVTFLMIFFSKRCSNFQIGVFLTLVIACYGSERLNELGAQYWRHFSSEQYFDSNGLFISIVFSFPIIINCCFLLILWLYESYLMIKNIIRQKRLAKTKKS</sequence>
<reference evidence="2" key="1">
    <citation type="submission" date="2021-02" db="EMBL/GenBank/DDBJ databases">
        <authorList>
            <person name="Nowell W R."/>
        </authorList>
    </citation>
    <scope>NUCLEOTIDE SEQUENCE</scope>
    <source>
        <strain evidence="2">Ploen Becks lab</strain>
    </source>
</reference>
<evidence type="ECO:0000313" key="3">
    <source>
        <dbReference type="Proteomes" id="UP000663879"/>
    </source>
</evidence>
<dbReference type="AlphaFoldDB" id="A0A813PXR9"/>
<protein>
    <recommendedName>
        <fullName evidence="4">Transmembrane protein 18</fullName>
    </recommendedName>
</protein>
<dbReference type="Pfam" id="PF14770">
    <property type="entry name" value="TMEM18"/>
    <property type="match status" value="1"/>
</dbReference>
<dbReference type="OrthoDB" id="411535at2759"/>
<feature type="transmembrane region" description="Helical" evidence="1">
    <location>
        <begin position="105"/>
        <end position="129"/>
    </location>
</feature>
<comment type="caution">
    <text evidence="2">The sequence shown here is derived from an EMBL/GenBank/DDBJ whole genome shotgun (WGS) entry which is preliminary data.</text>
</comment>